<dbReference type="Gene3D" id="1.10.510.10">
    <property type="entry name" value="Transferase(Phosphotransferase) domain 1"/>
    <property type="match status" value="1"/>
</dbReference>
<dbReference type="Gene3D" id="3.30.200.20">
    <property type="entry name" value="Phosphorylase Kinase, domain 1"/>
    <property type="match status" value="1"/>
</dbReference>
<evidence type="ECO:0000313" key="9">
    <source>
        <dbReference type="Proteomes" id="UP001239462"/>
    </source>
</evidence>
<keyword evidence="1 8" id="KW-0808">Transferase</keyword>
<dbReference type="SUPFAM" id="SSF56112">
    <property type="entry name" value="Protein kinase-like (PK-like)"/>
    <property type="match status" value="1"/>
</dbReference>
<dbReference type="InterPro" id="IPR011009">
    <property type="entry name" value="Kinase-like_dom_sf"/>
</dbReference>
<dbReference type="InterPro" id="IPR017441">
    <property type="entry name" value="Protein_kinase_ATP_BS"/>
</dbReference>
<dbReference type="Proteomes" id="UP001239462">
    <property type="component" value="Unassembled WGS sequence"/>
</dbReference>
<reference evidence="8 9" key="1">
    <citation type="submission" date="2023-06" db="EMBL/GenBank/DDBJ databases">
        <title>Roseiconus lacunae JC819 isolated from Gulf of Mannar region, Tamil Nadu.</title>
        <authorList>
            <person name="Pk S."/>
            <person name="Ch S."/>
            <person name="Ch V.R."/>
        </authorList>
    </citation>
    <scope>NUCLEOTIDE SEQUENCE [LARGE SCALE GENOMIC DNA]</scope>
    <source>
        <strain evidence="8 9">JC819</strain>
    </source>
</reference>
<organism evidence="8 9">
    <name type="scientific">Roseiconus lacunae</name>
    <dbReference type="NCBI Taxonomy" id="2605694"/>
    <lineage>
        <taxon>Bacteria</taxon>
        <taxon>Pseudomonadati</taxon>
        <taxon>Planctomycetota</taxon>
        <taxon>Planctomycetia</taxon>
        <taxon>Pirellulales</taxon>
        <taxon>Pirellulaceae</taxon>
        <taxon>Roseiconus</taxon>
    </lineage>
</organism>
<dbReference type="EC" id="2.7.11.1" evidence="8"/>
<dbReference type="Pfam" id="PF00069">
    <property type="entry name" value="Pkinase"/>
    <property type="match status" value="1"/>
</dbReference>
<dbReference type="PROSITE" id="PS00108">
    <property type="entry name" value="PROTEIN_KINASE_ST"/>
    <property type="match status" value="1"/>
</dbReference>
<feature type="compositionally biased region" description="Basic and acidic residues" evidence="6">
    <location>
        <begin position="517"/>
        <end position="535"/>
    </location>
</feature>
<feature type="region of interest" description="Disordered" evidence="6">
    <location>
        <begin position="371"/>
        <end position="390"/>
    </location>
</feature>
<keyword evidence="2 5" id="KW-0547">Nucleotide-binding</keyword>
<dbReference type="InterPro" id="IPR008271">
    <property type="entry name" value="Ser/Thr_kinase_AS"/>
</dbReference>
<keyword evidence="4 5" id="KW-0067">ATP-binding</keyword>
<dbReference type="RefSeq" id="WP_149499884.1">
    <property type="nucleotide sequence ID" value="NZ_JASZZN010000015.1"/>
</dbReference>
<dbReference type="PROSITE" id="PS50011">
    <property type="entry name" value="PROTEIN_KINASE_DOM"/>
    <property type="match status" value="1"/>
</dbReference>
<evidence type="ECO:0000259" key="7">
    <source>
        <dbReference type="PROSITE" id="PS50011"/>
    </source>
</evidence>
<sequence>MKCPIDWVDAAAEDQLVEKHEASLAAHLSQCETCRRRLQEQTASRDWWNDASRFLDESVLSDPQCDASDSSSCDARLFDDDDPMSQLRSIGAIEPAGHPEMLGQLGRYTIEREIGAGGMGVVVKAHDSELNRMVAIKVLAPHLARSGTAKQRFIREGRAAAAVVHENVVAIHEVDTTATLPYLVMRYVDGISLQRHVDLYGPLSVFDALRIASQAATGLAAAHRQGIIHRDVKPANILINHTCSRTWISDFGLARAVDDASLTRTGFIAGTPHYMSPEQARGGDIGPRSDLFSLGAVMYFMFTGRPPWRAERSLAVLHRIVSQPHRPLWKYNAQIPRRVSDLVDRLLSKNVSDRPASAADVQTELERVLSEMQNPESYPADTKPPLTGDSQTALRQTAWYGRPWFVAPITSLVTVAACLLLGLGRLPDAPKIKQTANATVPFELLQEPVSQYAASSNTTFETRNEYDQSFPQVPKAMTYSEPTISKPAPSQELLTASAPSPTEWAPPPIKWAPSAKPNDRSPAKLERTDNTDSELRGMALPPHAFAGGLSHTPPTDPTLQEIEAVEALLRDTERFMRSTAPAAPPSVSY</sequence>
<evidence type="ECO:0000256" key="5">
    <source>
        <dbReference type="PROSITE-ProRule" id="PRU10141"/>
    </source>
</evidence>
<keyword evidence="9" id="KW-1185">Reference proteome</keyword>
<dbReference type="PANTHER" id="PTHR43289">
    <property type="entry name" value="MITOGEN-ACTIVATED PROTEIN KINASE KINASE KINASE 20-RELATED"/>
    <property type="match status" value="1"/>
</dbReference>
<evidence type="ECO:0000256" key="3">
    <source>
        <dbReference type="ARBA" id="ARBA00022777"/>
    </source>
</evidence>
<evidence type="ECO:0000313" key="8">
    <source>
        <dbReference type="EMBL" id="MDM4017630.1"/>
    </source>
</evidence>
<dbReference type="PANTHER" id="PTHR43289:SF6">
    <property type="entry name" value="SERINE_THREONINE-PROTEIN KINASE NEKL-3"/>
    <property type="match status" value="1"/>
</dbReference>
<evidence type="ECO:0000256" key="4">
    <source>
        <dbReference type="ARBA" id="ARBA00022840"/>
    </source>
</evidence>
<name>A0ABT7PMB7_9BACT</name>
<evidence type="ECO:0000256" key="1">
    <source>
        <dbReference type="ARBA" id="ARBA00022679"/>
    </source>
</evidence>
<dbReference type="CDD" id="cd14014">
    <property type="entry name" value="STKc_PknB_like"/>
    <property type="match status" value="1"/>
</dbReference>
<comment type="caution">
    <text evidence="8">The sequence shown here is derived from an EMBL/GenBank/DDBJ whole genome shotgun (WGS) entry which is preliminary data.</text>
</comment>
<feature type="region of interest" description="Disordered" evidence="6">
    <location>
        <begin position="493"/>
        <end position="556"/>
    </location>
</feature>
<evidence type="ECO:0000256" key="6">
    <source>
        <dbReference type="SAM" id="MobiDB-lite"/>
    </source>
</evidence>
<proteinExistence type="predicted"/>
<evidence type="ECO:0000256" key="2">
    <source>
        <dbReference type="ARBA" id="ARBA00022741"/>
    </source>
</evidence>
<gene>
    <name evidence="8" type="ORF">QTN89_19430</name>
</gene>
<accession>A0ABT7PMB7</accession>
<feature type="binding site" evidence="5">
    <location>
        <position position="137"/>
    </location>
    <ligand>
        <name>ATP</name>
        <dbReference type="ChEBI" id="CHEBI:30616"/>
    </ligand>
</feature>
<dbReference type="PROSITE" id="PS00107">
    <property type="entry name" value="PROTEIN_KINASE_ATP"/>
    <property type="match status" value="1"/>
</dbReference>
<dbReference type="SMART" id="SM00220">
    <property type="entry name" value="S_TKc"/>
    <property type="match status" value="1"/>
</dbReference>
<keyword evidence="3 8" id="KW-0418">Kinase</keyword>
<feature type="domain" description="Protein kinase" evidence="7">
    <location>
        <begin position="108"/>
        <end position="369"/>
    </location>
</feature>
<dbReference type="GO" id="GO:0004674">
    <property type="term" value="F:protein serine/threonine kinase activity"/>
    <property type="evidence" value="ECO:0007669"/>
    <property type="project" value="UniProtKB-EC"/>
</dbReference>
<dbReference type="EMBL" id="JASZZN010000015">
    <property type="protein sequence ID" value="MDM4017630.1"/>
    <property type="molecule type" value="Genomic_DNA"/>
</dbReference>
<dbReference type="InterPro" id="IPR000719">
    <property type="entry name" value="Prot_kinase_dom"/>
</dbReference>
<protein>
    <submittedName>
        <fullName evidence="8">Serine/threonine-protein kinase</fullName>
        <ecNumber evidence="8">2.7.11.1</ecNumber>
    </submittedName>
</protein>